<dbReference type="Proteomes" id="UP001651158">
    <property type="component" value="Unassembled WGS sequence"/>
</dbReference>
<accession>A0ABR4QAB4</accession>
<evidence type="ECO:0000313" key="3">
    <source>
        <dbReference type="Proteomes" id="UP001651158"/>
    </source>
</evidence>
<comment type="caution">
    <text evidence="1">The sequence shown here is derived from an EMBL/GenBank/DDBJ whole genome shotgun (WGS) entry which is preliminary data.</text>
</comment>
<keyword evidence="3" id="KW-1185">Reference proteome</keyword>
<sequence>MVKAYSESALSWQEMGVNPAPNEGMALAAANFSVSKLINARVNDSSGNTAIKLCQTVISSVQRCIALRLVKQTHNRSAGVGRTRGKRADGKWREFDV</sequence>
<reference evidence="1 3" key="1">
    <citation type="journal article" date="2022" name="Front. Cell. Infect. Microbiol.">
        <title>The Genomes of Two Strains of Taenia crassiceps the Animal Model for the Study of Human Cysticercosis.</title>
        <authorList>
            <person name="Bobes R.J."/>
            <person name="Estrada K."/>
            <person name="Rios-Valencia D.G."/>
            <person name="Calderon-Gallegos A."/>
            <person name="de la Torre P."/>
            <person name="Carrero J.C."/>
            <person name="Sanchez-Flores A."/>
            <person name="Laclette J.P."/>
        </authorList>
    </citation>
    <scope>NUCLEOTIDE SEQUENCE [LARGE SCALE GENOMIC DNA]</scope>
    <source>
        <strain evidence="1">WFUcys</strain>
    </source>
</reference>
<dbReference type="EMBL" id="JAKROA010000005">
    <property type="protein sequence ID" value="KAL5106513.1"/>
    <property type="molecule type" value="Genomic_DNA"/>
</dbReference>
<proteinExistence type="predicted"/>
<reference evidence="1" key="2">
    <citation type="submission" date="2024-12" db="EMBL/GenBank/DDBJ databases">
        <authorList>
            <person name="Estrada K."/>
            <person name="Bobes R.J."/>
            <person name="Sanchez-Flores A."/>
            <person name="Laclette J.P."/>
        </authorList>
    </citation>
    <scope>NUCLEOTIDE SEQUENCE</scope>
    <source>
        <strain evidence="1">WFUcys</strain>
        <tissue evidence="1">Peritoneal cavity of infected mice</tissue>
    </source>
</reference>
<evidence type="ECO:0000313" key="1">
    <source>
        <dbReference type="EMBL" id="KAL5106513.1"/>
    </source>
</evidence>
<protein>
    <submittedName>
        <fullName evidence="1">Uncharacterized protein</fullName>
    </submittedName>
</protein>
<name>A0ABR4QAB4_9CEST</name>
<gene>
    <name evidence="1" type="ORF">TcWFU_000361</name>
    <name evidence="2" type="ORF">TcWFU_004717</name>
</gene>
<evidence type="ECO:0000313" key="2">
    <source>
        <dbReference type="EMBL" id="KAL5106803.1"/>
    </source>
</evidence>
<dbReference type="EMBL" id="JAKROA010000005">
    <property type="protein sequence ID" value="KAL5106803.1"/>
    <property type="molecule type" value="Genomic_DNA"/>
</dbReference>
<organism evidence="1 3">
    <name type="scientific">Taenia crassiceps</name>
    <dbReference type="NCBI Taxonomy" id="6207"/>
    <lineage>
        <taxon>Eukaryota</taxon>
        <taxon>Metazoa</taxon>
        <taxon>Spiralia</taxon>
        <taxon>Lophotrochozoa</taxon>
        <taxon>Platyhelminthes</taxon>
        <taxon>Cestoda</taxon>
        <taxon>Eucestoda</taxon>
        <taxon>Cyclophyllidea</taxon>
        <taxon>Taeniidae</taxon>
        <taxon>Taenia</taxon>
    </lineage>
</organism>